<gene>
    <name evidence="7" type="ORF">M9B40_04585</name>
</gene>
<accession>A0A9Q8X288</accession>
<proteinExistence type="inferred from homology"/>
<dbReference type="PANTHER" id="PTHR21058">
    <property type="entry name" value="6,7-DIMETHYL-8-RIBITYLLUMAZINE SYNTHASE DMRL SYNTHASE LUMAZINE SYNTHASE"/>
    <property type="match status" value="1"/>
</dbReference>
<dbReference type="AlphaFoldDB" id="A0A9Q8X288"/>
<dbReference type="GO" id="GO:0009231">
    <property type="term" value="P:riboflavin biosynthetic process"/>
    <property type="evidence" value="ECO:0007669"/>
    <property type="project" value="UniProtKB-KW"/>
</dbReference>
<name>A0A9Q8X288_9GAMM</name>
<dbReference type="EC" id="2.5.1.78" evidence="3"/>
<dbReference type="GO" id="GO:0009349">
    <property type="term" value="C:riboflavin synthase complex"/>
    <property type="evidence" value="ECO:0007669"/>
    <property type="project" value="InterPro"/>
</dbReference>
<evidence type="ECO:0000256" key="4">
    <source>
        <dbReference type="ARBA" id="ARBA00022619"/>
    </source>
</evidence>
<evidence type="ECO:0000256" key="1">
    <source>
        <dbReference type="ARBA" id="ARBA00004917"/>
    </source>
</evidence>
<keyword evidence="8" id="KW-1185">Reference proteome</keyword>
<evidence type="ECO:0000256" key="3">
    <source>
        <dbReference type="ARBA" id="ARBA00012664"/>
    </source>
</evidence>
<comment type="similarity">
    <text evidence="2">Belongs to the DMRL synthase family.</text>
</comment>
<keyword evidence="4" id="KW-0686">Riboflavin biosynthesis</keyword>
<dbReference type="EMBL" id="CP097966">
    <property type="protein sequence ID" value="URQ63002.1"/>
    <property type="molecule type" value="Genomic_DNA"/>
</dbReference>
<keyword evidence="5 7" id="KW-0808">Transferase</keyword>
<dbReference type="Pfam" id="PF00885">
    <property type="entry name" value="DMRL_synthase"/>
    <property type="match status" value="1"/>
</dbReference>
<protein>
    <recommendedName>
        <fullName evidence="3">6,7-dimethyl-8-ribityllumazine synthase</fullName>
        <ecNumber evidence="3">2.5.1.78</ecNumber>
    </recommendedName>
</protein>
<reference evidence="7" key="1">
    <citation type="submission" date="2022-05" db="EMBL/GenBank/DDBJ databases">
        <title>Single-amplified genomics reveal most streamlined microbe among free-living bacteria.</title>
        <authorList>
            <person name="Roda-Garcia J."/>
            <person name="Haro-Moreno J.M."/>
            <person name="Rodriguez-Valera F."/>
            <person name="Almagro-Moreno S."/>
            <person name="Lopez-Perez M."/>
        </authorList>
    </citation>
    <scope>NUCLEOTIDE SEQUENCE</scope>
    <source>
        <strain evidence="7">TMED112-D2-2</strain>
    </source>
</reference>
<evidence type="ECO:0000256" key="2">
    <source>
        <dbReference type="ARBA" id="ARBA00007424"/>
    </source>
</evidence>
<evidence type="ECO:0000313" key="8">
    <source>
        <dbReference type="Proteomes" id="UP001056381"/>
    </source>
</evidence>
<dbReference type="Proteomes" id="UP001056381">
    <property type="component" value="Chromosome"/>
</dbReference>
<organism evidence="7 8">
    <name type="scientific">SAR86 cluster bacterium</name>
    <dbReference type="NCBI Taxonomy" id="2030880"/>
    <lineage>
        <taxon>Bacteria</taxon>
        <taxon>Pseudomonadati</taxon>
        <taxon>Pseudomonadota</taxon>
        <taxon>Gammaproteobacteria</taxon>
        <taxon>SAR86 cluster</taxon>
    </lineage>
</organism>
<dbReference type="SUPFAM" id="SSF52121">
    <property type="entry name" value="Lumazine synthase"/>
    <property type="match status" value="1"/>
</dbReference>
<dbReference type="PANTHER" id="PTHR21058:SF0">
    <property type="entry name" value="6,7-DIMETHYL-8-RIBITYLLUMAZINE SYNTHASE"/>
    <property type="match status" value="1"/>
</dbReference>
<dbReference type="InterPro" id="IPR034964">
    <property type="entry name" value="LS"/>
</dbReference>
<dbReference type="InterPro" id="IPR002180">
    <property type="entry name" value="LS/RS"/>
</dbReference>
<dbReference type="GO" id="GO:0000906">
    <property type="term" value="F:6,7-dimethyl-8-ribityllumazine synthase activity"/>
    <property type="evidence" value="ECO:0007669"/>
    <property type="project" value="UniProtKB-EC"/>
</dbReference>
<evidence type="ECO:0000256" key="6">
    <source>
        <dbReference type="ARBA" id="ARBA00048785"/>
    </source>
</evidence>
<evidence type="ECO:0000313" key="7">
    <source>
        <dbReference type="EMBL" id="URQ63002.1"/>
    </source>
</evidence>
<dbReference type="Gene3D" id="3.40.50.960">
    <property type="entry name" value="Lumazine/riboflavin synthase"/>
    <property type="match status" value="1"/>
</dbReference>
<evidence type="ECO:0000256" key="5">
    <source>
        <dbReference type="ARBA" id="ARBA00022679"/>
    </source>
</evidence>
<comment type="pathway">
    <text evidence="1">Cofactor biosynthesis; riboflavin biosynthesis; riboflavin from 2-hydroxy-3-oxobutyl phosphate and 5-amino-6-(D-ribitylamino)uracil: step 1/2.</text>
</comment>
<dbReference type="InterPro" id="IPR036467">
    <property type="entry name" value="LS/RS_sf"/>
</dbReference>
<sequence length="141" mass="15906">MSRFVVVHTSWYQEYINDMKEIISEELSGLEVNFYEVPGSLELAAMGKKVIELILKKESKGGIAGVIFCGAVVRGETTHYELVTKETFREIGNLALDYPDIAIINNVICVENEEQLKIRNKKNTLNNVKALKTLAKSKEEL</sequence>
<comment type="catalytic activity">
    <reaction evidence="6">
        <text>(2S)-2-hydroxy-3-oxobutyl phosphate + 5-amino-6-(D-ribitylamino)uracil = 6,7-dimethyl-8-(1-D-ribityl)lumazine + phosphate + 2 H2O + H(+)</text>
        <dbReference type="Rhea" id="RHEA:26152"/>
        <dbReference type="ChEBI" id="CHEBI:15377"/>
        <dbReference type="ChEBI" id="CHEBI:15378"/>
        <dbReference type="ChEBI" id="CHEBI:15934"/>
        <dbReference type="ChEBI" id="CHEBI:43474"/>
        <dbReference type="ChEBI" id="CHEBI:58201"/>
        <dbReference type="ChEBI" id="CHEBI:58830"/>
        <dbReference type="EC" id="2.5.1.78"/>
    </reaction>
</comment>